<sequence length="341" mass="36255">MSSALSSVVSFYDYTLQPLPAFAAFGAPVSKLDVIGALRLALVMRQLREMLLKMHRAKVSSGEAVEQEEPRGTARDIATTLVMVYGGEAIVAPWLGIQPSFLVSPAYPVLFAGAQAVIELLPDVPMMSLATEIPFAPLDAATRAMLLCTIVPSMITTHASPAVATSPWALLVTSLIIANTGPFIANITSLLNPTPMRLTTPAEFLPAGWTATDLWAAPLVTALYATLTHAMPFFASLHVLFFDFFFSLGLGNLSFSDGSDTGVVAPLDADSARAACAVVLSLLFSMRAYRTFGVGLESPLLDVNPELEVKKREKDSELAMKVAGGGKKAAASNHIGKTKRQ</sequence>
<gene>
    <name evidence="1" type="ORF">BV25DRAFT_1829461</name>
</gene>
<evidence type="ECO:0000313" key="2">
    <source>
        <dbReference type="Proteomes" id="UP000814140"/>
    </source>
</evidence>
<dbReference type="EMBL" id="MU277229">
    <property type="protein sequence ID" value="KAI0059130.1"/>
    <property type="molecule type" value="Genomic_DNA"/>
</dbReference>
<comment type="caution">
    <text evidence="1">The sequence shown here is derived from an EMBL/GenBank/DDBJ whole genome shotgun (WGS) entry which is preliminary data.</text>
</comment>
<reference evidence="1" key="2">
    <citation type="journal article" date="2022" name="New Phytol.">
        <title>Evolutionary transition to the ectomycorrhizal habit in the genomes of a hyperdiverse lineage of mushroom-forming fungi.</title>
        <authorList>
            <person name="Looney B."/>
            <person name="Miyauchi S."/>
            <person name="Morin E."/>
            <person name="Drula E."/>
            <person name="Courty P.E."/>
            <person name="Kohler A."/>
            <person name="Kuo A."/>
            <person name="LaButti K."/>
            <person name="Pangilinan J."/>
            <person name="Lipzen A."/>
            <person name="Riley R."/>
            <person name="Andreopoulos W."/>
            <person name="He G."/>
            <person name="Johnson J."/>
            <person name="Nolan M."/>
            <person name="Tritt A."/>
            <person name="Barry K.W."/>
            <person name="Grigoriev I.V."/>
            <person name="Nagy L.G."/>
            <person name="Hibbett D."/>
            <person name="Henrissat B."/>
            <person name="Matheny P.B."/>
            <person name="Labbe J."/>
            <person name="Martin F.M."/>
        </authorList>
    </citation>
    <scope>NUCLEOTIDE SEQUENCE</scope>
    <source>
        <strain evidence="1">HHB10654</strain>
    </source>
</reference>
<dbReference type="Proteomes" id="UP000814140">
    <property type="component" value="Unassembled WGS sequence"/>
</dbReference>
<proteinExistence type="predicted"/>
<reference evidence="1" key="1">
    <citation type="submission" date="2021-03" db="EMBL/GenBank/DDBJ databases">
        <authorList>
            <consortium name="DOE Joint Genome Institute"/>
            <person name="Ahrendt S."/>
            <person name="Looney B.P."/>
            <person name="Miyauchi S."/>
            <person name="Morin E."/>
            <person name="Drula E."/>
            <person name="Courty P.E."/>
            <person name="Chicoki N."/>
            <person name="Fauchery L."/>
            <person name="Kohler A."/>
            <person name="Kuo A."/>
            <person name="Labutti K."/>
            <person name="Pangilinan J."/>
            <person name="Lipzen A."/>
            <person name="Riley R."/>
            <person name="Andreopoulos W."/>
            <person name="He G."/>
            <person name="Johnson J."/>
            <person name="Barry K.W."/>
            <person name="Grigoriev I.V."/>
            <person name="Nagy L."/>
            <person name="Hibbett D."/>
            <person name="Henrissat B."/>
            <person name="Matheny P.B."/>
            <person name="Labbe J."/>
            <person name="Martin F."/>
        </authorList>
    </citation>
    <scope>NUCLEOTIDE SEQUENCE</scope>
    <source>
        <strain evidence="1">HHB10654</strain>
    </source>
</reference>
<evidence type="ECO:0000313" key="1">
    <source>
        <dbReference type="EMBL" id="KAI0059130.1"/>
    </source>
</evidence>
<name>A0ACB8ST52_9AGAM</name>
<organism evidence="1 2">
    <name type="scientific">Artomyces pyxidatus</name>
    <dbReference type="NCBI Taxonomy" id="48021"/>
    <lineage>
        <taxon>Eukaryota</taxon>
        <taxon>Fungi</taxon>
        <taxon>Dikarya</taxon>
        <taxon>Basidiomycota</taxon>
        <taxon>Agaricomycotina</taxon>
        <taxon>Agaricomycetes</taxon>
        <taxon>Russulales</taxon>
        <taxon>Auriscalpiaceae</taxon>
        <taxon>Artomyces</taxon>
    </lineage>
</organism>
<accession>A0ACB8ST52</accession>
<keyword evidence="2" id="KW-1185">Reference proteome</keyword>
<protein>
    <submittedName>
        <fullName evidence="1">Uncharacterized protein</fullName>
    </submittedName>
</protein>